<evidence type="ECO:0000256" key="2">
    <source>
        <dbReference type="ARBA" id="ARBA00023002"/>
    </source>
</evidence>
<dbReference type="InterPro" id="IPR008274">
    <property type="entry name" value="AldOxase/xan_DH_MoCoBD1"/>
</dbReference>
<evidence type="ECO:0000256" key="1">
    <source>
        <dbReference type="ARBA" id="ARBA00022505"/>
    </source>
</evidence>
<dbReference type="InterPro" id="IPR016208">
    <property type="entry name" value="Ald_Oxase/xanthine_DH-like"/>
</dbReference>
<gene>
    <name evidence="4" type="ORF">GCM10007972_25610</name>
</gene>
<dbReference type="Proteomes" id="UP000602381">
    <property type="component" value="Unassembled WGS sequence"/>
</dbReference>
<dbReference type="InterPro" id="IPR037165">
    <property type="entry name" value="AldOxase/xan_DH_Mopterin-bd_sf"/>
</dbReference>
<dbReference type="SUPFAM" id="SSF56003">
    <property type="entry name" value="Molybdenum cofactor-binding domain"/>
    <property type="match status" value="1"/>
</dbReference>
<dbReference type="NCBIfam" id="TIGR02965">
    <property type="entry name" value="xanthine_xdhB"/>
    <property type="match status" value="1"/>
</dbReference>
<dbReference type="Pfam" id="PF02738">
    <property type="entry name" value="MoCoBD_1"/>
    <property type="match status" value="1"/>
</dbReference>
<keyword evidence="5" id="KW-1185">Reference proteome</keyword>
<reference evidence="5" key="1">
    <citation type="journal article" date="2019" name="Int. J. Syst. Evol. Microbiol.">
        <title>The Global Catalogue of Microorganisms (GCM) 10K type strain sequencing project: providing services to taxonomists for standard genome sequencing and annotation.</title>
        <authorList>
            <consortium name="The Broad Institute Genomics Platform"/>
            <consortium name="The Broad Institute Genome Sequencing Center for Infectious Disease"/>
            <person name="Wu L."/>
            <person name="Ma J."/>
        </authorList>
    </citation>
    <scope>NUCLEOTIDE SEQUENCE [LARGE SCALE GENOMIC DNA]</scope>
    <source>
        <strain evidence="5">JCM 17843</strain>
    </source>
</reference>
<dbReference type="InterPro" id="IPR046867">
    <property type="entry name" value="AldOxase/xan_DH_MoCoBD2"/>
</dbReference>
<keyword evidence="2" id="KW-0560">Oxidoreductase</keyword>
<organism evidence="4 5">
    <name type="scientific">Iodidimonas muriae</name>
    <dbReference type="NCBI Taxonomy" id="261467"/>
    <lineage>
        <taxon>Bacteria</taxon>
        <taxon>Pseudomonadati</taxon>
        <taxon>Pseudomonadota</taxon>
        <taxon>Alphaproteobacteria</taxon>
        <taxon>Iodidimonadales</taxon>
        <taxon>Iodidimonadaceae</taxon>
        <taxon>Iodidimonas</taxon>
    </lineage>
</organism>
<dbReference type="Gene3D" id="3.90.1170.50">
    <property type="entry name" value="Aldehyde oxidase/xanthine dehydrogenase, a/b hammerhead"/>
    <property type="match status" value="1"/>
</dbReference>
<accession>A0ABQ2LGV7</accession>
<dbReference type="InterPro" id="IPR036856">
    <property type="entry name" value="Ald_Oxase/Xan_DH_a/b_sf"/>
</dbReference>
<dbReference type="SMART" id="SM01008">
    <property type="entry name" value="Ald_Xan_dh_C"/>
    <property type="match status" value="1"/>
</dbReference>
<dbReference type="Pfam" id="PF01315">
    <property type="entry name" value="Ald_Xan_dh_C"/>
    <property type="match status" value="1"/>
</dbReference>
<evidence type="ECO:0000313" key="4">
    <source>
        <dbReference type="EMBL" id="GGO16491.1"/>
    </source>
</evidence>
<keyword evidence="1" id="KW-0500">Molybdenum</keyword>
<evidence type="ECO:0000259" key="3">
    <source>
        <dbReference type="SMART" id="SM01008"/>
    </source>
</evidence>
<dbReference type="Gene3D" id="3.30.365.10">
    <property type="entry name" value="Aldehyde oxidase/xanthine dehydrogenase, molybdopterin binding domain"/>
    <property type="match status" value="4"/>
</dbReference>
<name>A0ABQ2LGV7_9PROT</name>
<protein>
    <submittedName>
        <fullName evidence="4">Xanthine dehydrogenase molybdopterin binding subunit</fullName>
    </submittedName>
</protein>
<dbReference type="PANTHER" id="PTHR11908:SF132">
    <property type="entry name" value="ALDEHYDE OXIDASE 1-RELATED"/>
    <property type="match status" value="1"/>
</dbReference>
<dbReference type="PANTHER" id="PTHR11908">
    <property type="entry name" value="XANTHINE DEHYDROGENASE"/>
    <property type="match status" value="1"/>
</dbReference>
<dbReference type="EMBL" id="BMOV01000012">
    <property type="protein sequence ID" value="GGO16491.1"/>
    <property type="molecule type" value="Genomic_DNA"/>
</dbReference>
<dbReference type="RefSeq" id="WP_188874046.1">
    <property type="nucleotide sequence ID" value="NZ_BMOV01000012.1"/>
</dbReference>
<evidence type="ECO:0000313" key="5">
    <source>
        <dbReference type="Proteomes" id="UP000602381"/>
    </source>
</evidence>
<comment type="caution">
    <text evidence="4">The sequence shown here is derived from an EMBL/GenBank/DDBJ whole genome shotgun (WGS) entry which is preliminary data.</text>
</comment>
<dbReference type="SUPFAM" id="SSF54665">
    <property type="entry name" value="CO dehydrogenase molybdoprotein N-domain-like"/>
    <property type="match status" value="1"/>
</dbReference>
<sequence>MSDQSMAPDTASLCDPIHGGVAQPITHDSAHKHVAGAAFYVDDLPEPQDMLHLYAAQSPHAHARITSMNLDAVRQASGVVAVITAADIPGHNQIGAVFKDEPLLADGEVFYNGHPVFVVAAKSIEQARAAAALAKIDYEVLPAILGIKDAHEAQSYLEPPQSMGRGDVKTALNRAPHRLSGHLSVNGQDHFYLEGQVSLAIPGEDGDVHVYSSTQHPSELQHLVAEVLGVASHSVTVEVRRMGGGFGGKESQAAIFAALAAVAAKRTGRAAKFRLDRDDDMIITGKRHEAEIAYDVSFDTDGRIDGIRFEQFIKCGYAADLSLAVSDRAMFHADNAYYLPNVEIKSFRCRTNTVSNTAFRGFGGPQGVIGIERVMDAIALHLGLDALQVRKANLYGGPGRDVTPYHQQVTDNVIPEIIGALEKETDYAKRRAAVKAFNAAHRWQKKGLALTPVKFGISFTTKHLNQAGALVHVYSDGSVHLNHGGTEMGQGLMVKVAQVVAEEFQIDVDRVKVTATHTGKVPNTSATAASSGSDLNGMAAQAAARTIKERLVDFIAESRGLPKDQIRFQSNKVFIGNDFVTFDDLVHEAYLARISLSSTGFYKTPDIHYDRDSHTGRPFYYFAYGAALSEVVIDVLTGESRVLAVDILHDVGRSLNPAVDLGQIEGGFIQGMGWLTTEELVSDAEGRLRTHAPSTYKIPVASDRPDAFNITLFSNTNREATIHRSKAVGEPPFMLAVSVHSALLDAVASLGDGTQLPPLDAPATPEAILRAVEAVTAQNERGDG</sequence>
<feature type="domain" description="Aldehyde oxidase/xanthine dehydrogenase a/b hammerhead" evidence="3">
    <location>
        <begin position="35"/>
        <end position="142"/>
    </location>
</feature>
<proteinExistence type="predicted"/>
<dbReference type="InterPro" id="IPR014309">
    <property type="entry name" value="Xanthine_DH_Mopterin-bd_su"/>
</dbReference>
<dbReference type="InterPro" id="IPR000674">
    <property type="entry name" value="Ald_Oxase/Xan_DH_a/b"/>
</dbReference>
<dbReference type="Pfam" id="PF20256">
    <property type="entry name" value="MoCoBD_2"/>
    <property type="match status" value="1"/>
</dbReference>